<dbReference type="RefSeq" id="XP_018016771.1">
    <property type="nucleotide sequence ID" value="XM_018161282.2"/>
</dbReference>
<comment type="similarity">
    <text evidence="1">Belongs to the guanylate kinase family.</text>
</comment>
<dbReference type="GO" id="GO:0005829">
    <property type="term" value="C:cytosol"/>
    <property type="evidence" value="ECO:0007669"/>
    <property type="project" value="TreeGrafter"/>
</dbReference>
<gene>
    <name evidence="8" type="primary">LOC108673447</name>
</gene>
<dbReference type="PROSITE" id="PS00856">
    <property type="entry name" value="GUANYLATE_KINASE_1"/>
    <property type="match status" value="1"/>
</dbReference>
<dbReference type="GO" id="GO:0004385">
    <property type="term" value="F:GMP kinase activity"/>
    <property type="evidence" value="ECO:0007669"/>
    <property type="project" value="UniProtKB-EC"/>
</dbReference>
<dbReference type="AlphaFoldDB" id="A0A8B7NUY9"/>
<dbReference type="GO" id="GO:0005524">
    <property type="term" value="F:ATP binding"/>
    <property type="evidence" value="ECO:0007669"/>
    <property type="project" value="UniProtKB-KW"/>
</dbReference>
<dbReference type="Gene3D" id="3.40.50.300">
    <property type="entry name" value="P-loop containing nucleotide triphosphate hydrolases"/>
    <property type="match status" value="1"/>
</dbReference>
<dbReference type="NCBIfam" id="TIGR03263">
    <property type="entry name" value="guanyl_kin"/>
    <property type="match status" value="1"/>
</dbReference>
<dbReference type="FunFam" id="3.40.50.300:FF:000776">
    <property type="entry name" value="Guanylate kinase 2"/>
    <property type="match status" value="1"/>
</dbReference>
<dbReference type="PANTHER" id="PTHR23117">
    <property type="entry name" value="GUANYLATE KINASE-RELATED"/>
    <property type="match status" value="1"/>
</dbReference>
<dbReference type="SMART" id="SM00072">
    <property type="entry name" value="GuKc"/>
    <property type="match status" value="1"/>
</dbReference>
<evidence type="ECO:0000256" key="3">
    <source>
        <dbReference type="ARBA" id="ARBA00022679"/>
    </source>
</evidence>
<keyword evidence="5 8" id="KW-0418">Kinase</keyword>
<evidence type="ECO:0000313" key="8">
    <source>
        <dbReference type="RefSeq" id="XP_018016771.1"/>
    </source>
</evidence>
<dbReference type="GeneID" id="108673447"/>
<dbReference type="Proteomes" id="UP000694843">
    <property type="component" value="Unplaced"/>
</dbReference>
<dbReference type="InterPro" id="IPR020590">
    <property type="entry name" value="Guanylate_kinase_CS"/>
</dbReference>
<dbReference type="SUPFAM" id="SSF52540">
    <property type="entry name" value="P-loop containing nucleoside triphosphate hydrolases"/>
    <property type="match status" value="1"/>
</dbReference>
<evidence type="ECO:0000256" key="1">
    <source>
        <dbReference type="ARBA" id="ARBA00005790"/>
    </source>
</evidence>
<accession>A0A8B7NUY9</accession>
<evidence type="ECO:0000256" key="6">
    <source>
        <dbReference type="ARBA" id="ARBA00022840"/>
    </source>
</evidence>
<evidence type="ECO:0000256" key="2">
    <source>
        <dbReference type="ARBA" id="ARBA00012961"/>
    </source>
</evidence>
<keyword evidence="4" id="KW-0547">Nucleotide-binding</keyword>
<dbReference type="PANTHER" id="PTHR23117:SF13">
    <property type="entry name" value="GUANYLATE KINASE"/>
    <property type="match status" value="1"/>
</dbReference>
<evidence type="ECO:0000256" key="5">
    <source>
        <dbReference type="ARBA" id="ARBA00022777"/>
    </source>
</evidence>
<dbReference type="Pfam" id="PF00625">
    <property type="entry name" value="Guanylate_kin"/>
    <property type="match status" value="1"/>
</dbReference>
<proteinExistence type="inferred from homology"/>
<dbReference type="InterPro" id="IPR017665">
    <property type="entry name" value="Guanylate_kinase"/>
</dbReference>
<reference evidence="8" key="1">
    <citation type="submission" date="2025-08" db="UniProtKB">
        <authorList>
            <consortium name="RefSeq"/>
        </authorList>
    </citation>
    <scope>IDENTIFICATION</scope>
    <source>
        <tissue evidence="8">Whole organism</tissue>
    </source>
</reference>
<dbReference type="EC" id="2.7.4.8" evidence="2"/>
<keyword evidence="6" id="KW-0067">ATP-binding</keyword>
<name>A0A8B7NUY9_HYAAZ</name>
<dbReference type="OMA" id="EWAVVHG"/>
<dbReference type="InterPro" id="IPR008145">
    <property type="entry name" value="GK/Ca_channel_bsu"/>
</dbReference>
<organism evidence="7 8">
    <name type="scientific">Hyalella azteca</name>
    <name type="common">Amphipod</name>
    <dbReference type="NCBI Taxonomy" id="294128"/>
    <lineage>
        <taxon>Eukaryota</taxon>
        <taxon>Metazoa</taxon>
        <taxon>Ecdysozoa</taxon>
        <taxon>Arthropoda</taxon>
        <taxon>Crustacea</taxon>
        <taxon>Multicrustacea</taxon>
        <taxon>Malacostraca</taxon>
        <taxon>Eumalacostraca</taxon>
        <taxon>Peracarida</taxon>
        <taxon>Amphipoda</taxon>
        <taxon>Senticaudata</taxon>
        <taxon>Talitrida</taxon>
        <taxon>Talitroidea</taxon>
        <taxon>Hyalellidae</taxon>
        <taxon>Hyalella</taxon>
    </lineage>
</organism>
<evidence type="ECO:0000256" key="4">
    <source>
        <dbReference type="ARBA" id="ARBA00022741"/>
    </source>
</evidence>
<keyword evidence="3" id="KW-0808">Transferase</keyword>
<dbReference type="InterPro" id="IPR027417">
    <property type="entry name" value="P-loop_NTPase"/>
</dbReference>
<protein>
    <recommendedName>
        <fullName evidence="2">guanylate kinase</fullName>
        <ecNumber evidence="2">2.7.4.8</ecNumber>
    </recommendedName>
</protein>
<dbReference type="KEGG" id="hazt:108673447"/>
<evidence type="ECO:0000313" key="7">
    <source>
        <dbReference type="Proteomes" id="UP000694843"/>
    </source>
</evidence>
<dbReference type="OrthoDB" id="6334211at2759"/>
<dbReference type="PROSITE" id="PS50052">
    <property type="entry name" value="GUANYLATE_KINASE_2"/>
    <property type="match status" value="1"/>
</dbReference>
<dbReference type="CDD" id="cd00071">
    <property type="entry name" value="GMPK"/>
    <property type="match status" value="1"/>
</dbReference>
<sequence>MASVLVWSRSAASRLFSVAAVKRMAPRPLVFCGPSGAGKSTLLKKLMADHPDRFGFSVSHTTRSPRSGEVDGREYHFIDTDTFTRQLQAGAFLETAMYSGNHYGTSYRALLDVLESGQWCILDIDVQGVQQLKQSKLLTSQYVPVYVFIFPPSIEHLKERLTSRQTDSAEAIALRLAKAEAEMAYGHQPGNFDLVVVNDDLEAAYAKLNDFLSPLLAESGDS</sequence>
<dbReference type="InterPro" id="IPR008144">
    <property type="entry name" value="Guanylate_kin-like_dom"/>
</dbReference>
<keyword evidence="7" id="KW-1185">Reference proteome</keyword>